<feature type="region of interest" description="Disordered" evidence="1">
    <location>
        <begin position="67"/>
        <end position="136"/>
    </location>
</feature>
<feature type="compositionally biased region" description="Low complexity" evidence="1">
    <location>
        <begin position="73"/>
        <end position="85"/>
    </location>
</feature>
<dbReference type="HOGENOM" id="CLU_1462767_0_0_1"/>
<dbReference type="OrthoDB" id="10405301at2759"/>
<reference evidence="3 4" key="1">
    <citation type="journal article" date="2011" name="Science">
        <title>The ecoresponsive genome of Daphnia pulex.</title>
        <authorList>
            <person name="Colbourne J.K."/>
            <person name="Pfrender M.E."/>
            <person name="Gilbert D."/>
            <person name="Thomas W.K."/>
            <person name="Tucker A."/>
            <person name="Oakley T.H."/>
            <person name="Tokishita S."/>
            <person name="Aerts A."/>
            <person name="Arnold G.J."/>
            <person name="Basu M.K."/>
            <person name="Bauer D.J."/>
            <person name="Caceres C.E."/>
            <person name="Carmel L."/>
            <person name="Casola C."/>
            <person name="Choi J.H."/>
            <person name="Detter J.C."/>
            <person name="Dong Q."/>
            <person name="Dusheyko S."/>
            <person name="Eads B.D."/>
            <person name="Frohlich T."/>
            <person name="Geiler-Samerotte K.A."/>
            <person name="Gerlach D."/>
            <person name="Hatcher P."/>
            <person name="Jogdeo S."/>
            <person name="Krijgsveld J."/>
            <person name="Kriventseva E.V."/>
            <person name="Kultz D."/>
            <person name="Laforsch C."/>
            <person name="Lindquist E."/>
            <person name="Lopez J."/>
            <person name="Manak J.R."/>
            <person name="Muller J."/>
            <person name="Pangilinan J."/>
            <person name="Patwardhan R.P."/>
            <person name="Pitluck S."/>
            <person name="Pritham E.J."/>
            <person name="Rechtsteiner A."/>
            <person name="Rho M."/>
            <person name="Rogozin I.B."/>
            <person name="Sakarya O."/>
            <person name="Salamov A."/>
            <person name="Schaack S."/>
            <person name="Shapiro H."/>
            <person name="Shiga Y."/>
            <person name="Skalitzky C."/>
            <person name="Smith Z."/>
            <person name="Souvorov A."/>
            <person name="Sung W."/>
            <person name="Tang Z."/>
            <person name="Tsuchiya D."/>
            <person name="Tu H."/>
            <person name="Vos H."/>
            <person name="Wang M."/>
            <person name="Wolf Y.I."/>
            <person name="Yamagata H."/>
            <person name="Yamada T."/>
            <person name="Ye Y."/>
            <person name="Shaw J.R."/>
            <person name="Andrews J."/>
            <person name="Crease T.J."/>
            <person name="Tang H."/>
            <person name="Lucas S.M."/>
            <person name="Robertson H.M."/>
            <person name="Bork P."/>
            <person name="Koonin E.V."/>
            <person name="Zdobnov E.M."/>
            <person name="Grigoriev I.V."/>
            <person name="Lynch M."/>
            <person name="Boore J.L."/>
        </authorList>
    </citation>
    <scope>NUCLEOTIDE SEQUENCE [LARGE SCALE GENOMIC DNA]</scope>
</reference>
<evidence type="ECO:0000313" key="3">
    <source>
        <dbReference type="EMBL" id="EFX72673.1"/>
    </source>
</evidence>
<feature type="chain" id="PRO_5003241742" description="Chitin-binding type-2 domain-containing protein" evidence="2">
    <location>
        <begin position="18"/>
        <end position="185"/>
    </location>
</feature>
<gene>
    <name evidence="3" type="ORF">DAPPUDRAFT_326040</name>
</gene>
<dbReference type="KEGG" id="dpx:DAPPUDRAFT_326040"/>
<keyword evidence="4" id="KW-1185">Reference proteome</keyword>
<name>E9H6J5_DAPPU</name>
<evidence type="ECO:0000313" key="4">
    <source>
        <dbReference type="Proteomes" id="UP000000305"/>
    </source>
</evidence>
<keyword evidence="2" id="KW-0732">Signal</keyword>
<evidence type="ECO:0000256" key="1">
    <source>
        <dbReference type="SAM" id="MobiDB-lite"/>
    </source>
</evidence>
<protein>
    <recommendedName>
        <fullName evidence="5">Chitin-binding type-2 domain-containing protein</fullName>
    </recommendedName>
</protein>
<dbReference type="Proteomes" id="UP000000305">
    <property type="component" value="Unassembled WGS sequence"/>
</dbReference>
<feature type="signal peptide" evidence="2">
    <location>
        <begin position="1"/>
        <end position="17"/>
    </location>
</feature>
<proteinExistence type="predicted"/>
<evidence type="ECO:0000256" key="2">
    <source>
        <dbReference type="SAM" id="SignalP"/>
    </source>
</evidence>
<accession>E9H6J5</accession>
<sequence>MFKFIVLISLVAGYSTAESVELSVENPTSLSVEDEQNPAEILPEVCSCDGPAPPDLIAAPSGSKIRITLPAGPVSTTTTTSRPVSTTPPPCCRVPGPRGPPGRNGAPGRPGPPGKNGAPGPPGPPGRNDAQPGGIAIPHCPDGYLYNTKTGLCVPSNPIPSNPNGYMNFYKSWSLNKPFKNFYGY</sequence>
<organism evidence="3 4">
    <name type="scientific">Daphnia pulex</name>
    <name type="common">Water flea</name>
    <dbReference type="NCBI Taxonomy" id="6669"/>
    <lineage>
        <taxon>Eukaryota</taxon>
        <taxon>Metazoa</taxon>
        <taxon>Ecdysozoa</taxon>
        <taxon>Arthropoda</taxon>
        <taxon>Crustacea</taxon>
        <taxon>Branchiopoda</taxon>
        <taxon>Diplostraca</taxon>
        <taxon>Cladocera</taxon>
        <taxon>Anomopoda</taxon>
        <taxon>Daphniidae</taxon>
        <taxon>Daphnia</taxon>
    </lineage>
</organism>
<feature type="compositionally biased region" description="Pro residues" evidence="1">
    <location>
        <begin position="86"/>
        <end position="100"/>
    </location>
</feature>
<feature type="compositionally biased region" description="Pro residues" evidence="1">
    <location>
        <begin position="109"/>
        <end position="125"/>
    </location>
</feature>
<dbReference type="EMBL" id="GL732597">
    <property type="protein sequence ID" value="EFX72673.1"/>
    <property type="molecule type" value="Genomic_DNA"/>
</dbReference>
<evidence type="ECO:0008006" key="5">
    <source>
        <dbReference type="Google" id="ProtNLM"/>
    </source>
</evidence>
<dbReference type="InParanoid" id="E9H6J5"/>
<dbReference type="AlphaFoldDB" id="E9H6J5"/>